<dbReference type="EMBL" id="LR797181">
    <property type="protein sequence ID" value="CAB4192938.1"/>
    <property type="molecule type" value="Genomic_DNA"/>
</dbReference>
<evidence type="ECO:0000313" key="1">
    <source>
        <dbReference type="EMBL" id="CAB4192938.1"/>
    </source>
</evidence>
<accession>A0A6J5RGX7</accession>
<protein>
    <submittedName>
        <fullName evidence="1">Uncharacterized protein</fullName>
    </submittedName>
</protein>
<proteinExistence type="predicted"/>
<name>A0A6J5RGX7_9CAUD</name>
<sequence length="54" mass="6196">MNAREQAVADAKDICEGLGIRHSESCLIHMYQQQMDSSTFLDSESDKPPHRRVY</sequence>
<gene>
    <name evidence="1" type="ORF">UFOVP1244_137</name>
</gene>
<reference evidence="1" key="1">
    <citation type="submission" date="2020-05" db="EMBL/GenBank/DDBJ databases">
        <authorList>
            <person name="Chiriac C."/>
            <person name="Salcher M."/>
            <person name="Ghai R."/>
            <person name="Kavagutti S V."/>
        </authorList>
    </citation>
    <scope>NUCLEOTIDE SEQUENCE</scope>
</reference>
<organism evidence="1">
    <name type="scientific">uncultured Caudovirales phage</name>
    <dbReference type="NCBI Taxonomy" id="2100421"/>
    <lineage>
        <taxon>Viruses</taxon>
        <taxon>Duplodnaviria</taxon>
        <taxon>Heunggongvirae</taxon>
        <taxon>Uroviricota</taxon>
        <taxon>Caudoviricetes</taxon>
        <taxon>Peduoviridae</taxon>
        <taxon>Maltschvirus</taxon>
        <taxon>Maltschvirus maltsch</taxon>
    </lineage>
</organism>